<dbReference type="PATRIC" id="fig|946077.3.peg.230"/>
<keyword evidence="3" id="KW-1185">Reference proteome</keyword>
<dbReference type="RefSeq" id="WP_008236546.1">
    <property type="nucleotide sequence ID" value="NZ_AJJU01000002.1"/>
</dbReference>
<dbReference type="InterPro" id="IPR029058">
    <property type="entry name" value="AB_hydrolase_fold"/>
</dbReference>
<comment type="caution">
    <text evidence="2">The sequence shown here is derived from an EMBL/GenBank/DDBJ whole genome shotgun (WGS) entry which is preliminary data.</text>
</comment>
<evidence type="ECO:0000259" key="1">
    <source>
        <dbReference type="Pfam" id="PF12697"/>
    </source>
</evidence>
<organism evidence="2 3">
    <name type="scientific">Imtechella halotolerans K1</name>
    <dbReference type="NCBI Taxonomy" id="946077"/>
    <lineage>
        <taxon>Bacteria</taxon>
        <taxon>Pseudomonadati</taxon>
        <taxon>Bacteroidota</taxon>
        <taxon>Flavobacteriia</taxon>
        <taxon>Flavobacteriales</taxon>
        <taxon>Flavobacteriaceae</taxon>
        <taxon>Imtechella</taxon>
    </lineage>
</organism>
<evidence type="ECO:0000313" key="2">
    <source>
        <dbReference type="EMBL" id="EID76581.1"/>
    </source>
</evidence>
<dbReference type="OrthoDB" id="9808543at2"/>
<feature type="domain" description="AB hydrolase-1" evidence="1">
    <location>
        <begin position="32"/>
        <end position="254"/>
    </location>
</feature>
<dbReference type="eggNOG" id="COG1073">
    <property type="taxonomic scope" value="Bacteria"/>
</dbReference>
<evidence type="ECO:0000313" key="3">
    <source>
        <dbReference type="Proteomes" id="UP000005938"/>
    </source>
</evidence>
<dbReference type="SUPFAM" id="SSF53474">
    <property type="entry name" value="alpha/beta-Hydrolases"/>
    <property type="match status" value="1"/>
</dbReference>
<dbReference type="AlphaFoldDB" id="I0WJL5"/>
<name>I0WJL5_9FLAO</name>
<dbReference type="Pfam" id="PF12697">
    <property type="entry name" value="Abhydrolase_6"/>
    <property type="match status" value="1"/>
</dbReference>
<dbReference type="InterPro" id="IPR000073">
    <property type="entry name" value="AB_hydrolase_1"/>
</dbReference>
<dbReference type="Proteomes" id="UP000005938">
    <property type="component" value="Unassembled WGS sequence"/>
</dbReference>
<accession>I0WJL5</accession>
<dbReference type="EMBL" id="AJJU01000002">
    <property type="protein sequence ID" value="EID76581.1"/>
    <property type="molecule type" value="Genomic_DNA"/>
</dbReference>
<sequence>MIHLPFLIDGKHQLPILGDITYTESNKSIPIIIFCHGYKGFKDWGCWHLVAQKFASKGFAFVKFNFSHNGGTVDQPIDFPDLKAFGNNNYIKELDDLQTVIDWLYTSNSPITPNGGIHLIGHSRGGGIVTIKGAEENRIMSITSWAGVSDFSIHFPKGIKKLIWKIRGVGYVYNVRTKQRMPHYYQFYKNFKSNQQRLTISNAVQKIDIPHLLIHGTNDLVVPLKEAQNVAKWNPKSELFILNDGDHSFHATHPWKTESLPVDMSKAIEKTMVFLDQFRP</sequence>
<gene>
    <name evidence="2" type="ORF">W5A_01120</name>
</gene>
<dbReference type="Gene3D" id="3.40.50.1820">
    <property type="entry name" value="alpha/beta hydrolase"/>
    <property type="match status" value="1"/>
</dbReference>
<reference evidence="2 3" key="1">
    <citation type="journal article" date="2012" name="J. Bacteriol.">
        <title>Genome Sequence of the Halotolerant Bacterium Imtechella halotolerans K1T.</title>
        <authorList>
            <person name="Kumar S."/>
            <person name="Vikram S."/>
            <person name="Subramanian S."/>
            <person name="Raghava G.P."/>
            <person name="Pinnaka A.K."/>
        </authorList>
    </citation>
    <scope>NUCLEOTIDE SEQUENCE [LARGE SCALE GENOMIC DNA]</scope>
    <source>
        <strain evidence="2 3">K1</strain>
    </source>
</reference>
<dbReference type="PANTHER" id="PTHR42886:SF53">
    <property type="entry name" value="ALPHA_BETA-HYDROLASES SUPERFAMILY PROTEIN"/>
    <property type="match status" value="1"/>
</dbReference>
<dbReference type="STRING" id="946077.W5A_01120"/>
<dbReference type="PANTHER" id="PTHR42886">
    <property type="entry name" value="RE40534P-RELATED"/>
    <property type="match status" value="1"/>
</dbReference>
<protein>
    <recommendedName>
        <fullName evidence="1">AB hydrolase-1 domain-containing protein</fullName>
    </recommendedName>
</protein>
<proteinExistence type="predicted"/>